<gene>
    <name evidence="1" type="ORF">QL104_06235</name>
</gene>
<dbReference type="EMBL" id="CP133164">
    <property type="protein sequence ID" value="WMN19005.1"/>
    <property type="molecule type" value="Genomic_DNA"/>
</dbReference>
<keyword evidence="2" id="KW-1185">Reference proteome</keyword>
<dbReference type="Proteomes" id="UP001237292">
    <property type="component" value="Chromosome"/>
</dbReference>
<name>A0ABY9NKZ1_9PSED</name>
<organism evidence="1 2">
    <name type="scientific">Pseudomonas piscis</name>
    <dbReference type="NCBI Taxonomy" id="2614538"/>
    <lineage>
        <taxon>Bacteria</taxon>
        <taxon>Pseudomonadati</taxon>
        <taxon>Pseudomonadota</taxon>
        <taxon>Gammaproteobacteria</taxon>
        <taxon>Pseudomonadales</taxon>
        <taxon>Pseudomonadaceae</taxon>
        <taxon>Pseudomonas</taxon>
    </lineage>
</organism>
<dbReference type="RefSeq" id="WP_282878732.1">
    <property type="nucleotide sequence ID" value="NZ_CP133164.1"/>
</dbReference>
<reference evidence="1 2" key="1">
    <citation type="journal article" date="2023" name="Access Microbiol">
        <title>The genome of a steinernematid-associated Pseudomonas piscis bacterium encodes the biosynthesis of insect toxins.</title>
        <authorList>
            <person name="Awori R.M."/>
            <person name="Hendre P."/>
            <person name="Amugune N.O."/>
        </authorList>
    </citation>
    <scope>NUCLEOTIDE SEQUENCE [LARGE SCALE GENOMIC DNA]</scope>
    <source>
        <strain evidence="1 2">75</strain>
    </source>
</reference>
<proteinExistence type="predicted"/>
<protein>
    <submittedName>
        <fullName evidence="1">Phage tail protein</fullName>
    </submittedName>
</protein>
<evidence type="ECO:0000313" key="1">
    <source>
        <dbReference type="EMBL" id="WMN19005.1"/>
    </source>
</evidence>
<sequence length="312" mass="32106">MDFPRSVPSAGLVNGRFVDENPLTGTPGSLITAAWGNGVTEELLNVIRAAGITPAESESDQLLRALKGVLAQDAQPLAALAFPTVATADGRIAVTPGTAAAGGTVMVPGGVLVSLGEEALVGITARPRALYSVPWMSPDLEINSTYFLRMQVMGGALGCYLQKGTDNDAVPPALKGAAGASGGGFDSTCIDMLLAKVVTAGAGTLPKLTLLANKARLEAVGVWSGARGSYSLPLNWARKPRAYISGLLDYDGNVKTDYGVVAEDTGGGLGSVTSVMPAGGFSDRYMGRVLIIAWAQNLSAEGLINARVRWEA</sequence>
<accession>A0ABY9NKZ1</accession>
<evidence type="ECO:0000313" key="2">
    <source>
        <dbReference type="Proteomes" id="UP001237292"/>
    </source>
</evidence>